<dbReference type="Proteomes" id="UP001165186">
    <property type="component" value="Unassembled WGS sequence"/>
</dbReference>
<keyword evidence="2" id="KW-1185">Reference proteome</keyword>
<name>A0ACB5S9I6_9PEZI</name>
<reference evidence="1" key="1">
    <citation type="submission" date="2024-09" db="EMBL/GenBank/DDBJ databases">
        <title>Draft Genome Sequences of Neofusicoccum parvum.</title>
        <authorList>
            <person name="Ashida A."/>
            <person name="Camagna M."/>
            <person name="Tanaka A."/>
            <person name="Takemoto D."/>
        </authorList>
    </citation>
    <scope>NUCLEOTIDE SEQUENCE</scope>
    <source>
        <strain evidence="1">PPO83</strain>
    </source>
</reference>
<gene>
    <name evidence="1" type="primary">g11407</name>
    <name evidence="1" type="ORF">NpPPO83_00011407</name>
</gene>
<sequence length="130" mass="14777">MGMPIDINYDLRGDPTVGKHTAVPGYSARVQIEGAIMQYVQIADDCQGYDFMWATVRFVQSLSMIPMLPLISALYTLLLGHCHAFLIVDDFDRCGAAVDMFLLEDEFARLQRHELKIMVTCRISFQKPMQ</sequence>
<protein>
    <submittedName>
        <fullName evidence="1">Uncharacterized protein</fullName>
    </submittedName>
</protein>
<organism evidence="1 2">
    <name type="scientific">Neofusicoccum parvum</name>
    <dbReference type="NCBI Taxonomy" id="310453"/>
    <lineage>
        <taxon>Eukaryota</taxon>
        <taxon>Fungi</taxon>
        <taxon>Dikarya</taxon>
        <taxon>Ascomycota</taxon>
        <taxon>Pezizomycotina</taxon>
        <taxon>Dothideomycetes</taxon>
        <taxon>Dothideomycetes incertae sedis</taxon>
        <taxon>Botryosphaeriales</taxon>
        <taxon>Botryosphaeriaceae</taxon>
        <taxon>Neofusicoccum</taxon>
    </lineage>
</organism>
<evidence type="ECO:0000313" key="2">
    <source>
        <dbReference type="Proteomes" id="UP001165186"/>
    </source>
</evidence>
<dbReference type="EMBL" id="BSXG01000205">
    <property type="protein sequence ID" value="GME31350.1"/>
    <property type="molecule type" value="Genomic_DNA"/>
</dbReference>
<evidence type="ECO:0000313" key="1">
    <source>
        <dbReference type="EMBL" id="GME31350.1"/>
    </source>
</evidence>
<proteinExistence type="predicted"/>
<accession>A0ACB5S9I6</accession>
<comment type="caution">
    <text evidence="1">The sequence shown here is derived from an EMBL/GenBank/DDBJ whole genome shotgun (WGS) entry which is preliminary data.</text>
</comment>